<evidence type="ECO:0000256" key="1">
    <source>
        <dbReference type="SAM" id="MobiDB-lite"/>
    </source>
</evidence>
<evidence type="ECO:0000313" key="2">
    <source>
        <dbReference type="EMBL" id="GJD52523.1"/>
    </source>
</evidence>
<sequence>MTARIPTGRFPDVAEVAAMTRRVASPGCDVSTGAVLDIPGGRATYHVQRRTSVLSKARHRALGIDRGRPLTVRLGDVRLTVAADAGVDGPGELDGHDLFSLLFAPWAVEAVLPASVPSQFQTVLDPAARTLTLASPGTLNPVGTPVPARVDPKTGVVTVEARIAGTSVPLVLDAGAPYTWLRGGAVAGWLRAHPDWSRIEHQRHGSNVRVIPRRPFAAPRATPDGTRARRGGFRPATHSPRLSSTKN</sequence>
<accession>A0ABQ4R4A3</accession>
<feature type="region of interest" description="Disordered" evidence="1">
    <location>
        <begin position="214"/>
        <end position="247"/>
    </location>
</feature>
<proteinExistence type="predicted"/>
<evidence type="ECO:0000313" key="3">
    <source>
        <dbReference type="Proteomes" id="UP001055167"/>
    </source>
</evidence>
<keyword evidence="3" id="KW-1185">Reference proteome</keyword>
<protein>
    <recommendedName>
        <fullName evidence="4">Retroviral-like aspartic protease</fullName>
    </recommendedName>
</protein>
<reference evidence="2" key="2">
    <citation type="submission" date="2021-08" db="EMBL/GenBank/DDBJ databases">
        <authorList>
            <person name="Tani A."/>
            <person name="Ola A."/>
            <person name="Ogura Y."/>
            <person name="Katsura K."/>
            <person name="Hayashi T."/>
        </authorList>
    </citation>
    <scope>NUCLEOTIDE SEQUENCE</scope>
    <source>
        <strain evidence="2">KCTC 52305</strain>
    </source>
</reference>
<organism evidence="2 3">
    <name type="scientific">Methylobacterium crusticola</name>
    <dbReference type="NCBI Taxonomy" id="1697972"/>
    <lineage>
        <taxon>Bacteria</taxon>
        <taxon>Pseudomonadati</taxon>
        <taxon>Pseudomonadota</taxon>
        <taxon>Alphaproteobacteria</taxon>
        <taxon>Hyphomicrobiales</taxon>
        <taxon>Methylobacteriaceae</taxon>
        <taxon>Methylobacterium</taxon>
    </lineage>
</organism>
<dbReference type="RefSeq" id="WP_238313981.1">
    <property type="nucleotide sequence ID" value="NZ_BPQH01000020.1"/>
</dbReference>
<gene>
    <name evidence="2" type="ORF">OPKNFCMD_5289</name>
</gene>
<name>A0ABQ4R4A3_9HYPH</name>
<dbReference type="EMBL" id="BPQH01000020">
    <property type="protein sequence ID" value="GJD52523.1"/>
    <property type="molecule type" value="Genomic_DNA"/>
</dbReference>
<dbReference type="Proteomes" id="UP001055167">
    <property type="component" value="Unassembled WGS sequence"/>
</dbReference>
<reference evidence="2" key="1">
    <citation type="journal article" date="2021" name="Front. Microbiol.">
        <title>Comprehensive Comparative Genomics and Phenotyping of Methylobacterium Species.</title>
        <authorList>
            <person name="Alessa O."/>
            <person name="Ogura Y."/>
            <person name="Fujitani Y."/>
            <person name="Takami H."/>
            <person name="Hayashi T."/>
            <person name="Sahin N."/>
            <person name="Tani A."/>
        </authorList>
    </citation>
    <scope>NUCLEOTIDE SEQUENCE</scope>
    <source>
        <strain evidence="2">KCTC 52305</strain>
    </source>
</reference>
<comment type="caution">
    <text evidence="2">The sequence shown here is derived from an EMBL/GenBank/DDBJ whole genome shotgun (WGS) entry which is preliminary data.</text>
</comment>
<evidence type="ECO:0008006" key="4">
    <source>
        <dbReference type="Google" id="ProtNLM"/>
    </source>
</evidence>